<protein>
    <submittedName>
        <fullName evidence="1">Uncharacterized protein</fullName>
    </submittedName>
</protein>
<accession>I3ZB03</accession>
<evidence type="ECO:0000313" key="1">
    <source>
        <dbReference type="EMBL" id="AFL86421.1"/>
    </source>
</evidence>
<dbReference type="KEGG" id="trs:Terro_0070"/>
<dbReference type="HOGENOM" id="CLU_2221948_0_0_0"/>
<dbReference type="AlphaFoldDB" id="I3ZB03"/>
<proteinExistence type="predicted"/>
<keyword evidence="2" id="KW-1185">Reference proteome</keyword>
<organism evidence="1 2">
    <name type="scientific">Terriglobus roseus (strain DSM 18391 / NRRL B-41598 / KBS 63)</name>
    <dbReference type="NCBI Taxonomy" id="926566"/>
    <lineage>
        <taxon>Bacteria</taxon>
        <taxon>Pseudomonadati</taxon>
        <taxon>Acidobacteriota</taxon>
        <taxon>Terriglobia</taxon>
        <taxon>Terriglobales</taxon>
        <taxon>Acidobacteriaceae</taxon>
        <taxon>Terriglobus</taxon>
    </lineage>
</organism>
<reference evidence="1 2" key="1">
    <citation type="submission" date="2012-06" db="EMBL/GenBank/DDBJ databases">
        <title>Complete genome of Terriglobus roseus DSM 18391.</title>
        <authorList>
            <consortium name="US DOE Joint Genome Institute (JGI-PGF)"/>
            <person name="Lucas S."/>
            <person name="Copeland A."/>
            <person name="Lapidus A."/>
            <person name="Glavina del Rio T."/>
            <person name="Dalin E."/>
            <person name="Tice H."/>
            <person name="Bruce D."/>
            <person name="Goodwin L."/>
            <person name="Pitluck S."/>
            <person name="Peters L."/>
            <person name="Mikhailova N."/>
            <person name="Munk A.C.C."/>
            <person name="Kyrpides N."/>
            <person name="Mavromatis K."/>
            <person name="Ivanova N."/>
            <person name="Brettin T."/>
            <person name="Detter J.C."/>
            <person name="Han C."/>
            <person name="Larimer F."/>
            <person name="Land M."/>
            <person name="Hauser L."/>
            <person name="Markowitz V."/>
            <person name="Cheng J.-F."/>
            <person name="Hugenholtz P."/>
            <person name="Woyke T."/>
            <person name="Wu D."/>
            <person name="Brambilla E."/>
            <person name="Klenk H.-P."/>
            <person name="Eisen J.A."/>
        </authorList>
    </citation>
    <scope>NUCLEOTIDE SEQUENCE [LARGE SCALE GENOMIC DNA]</scope>
    <source>
        <strain evidence="2">DSM 18391 / NRRL B-41598 / KBS 63</strain>
    </source>
</reference>
<sequence>MDYRGDCCRNRANGSSVGSDFVAILTYFKDNNLEIIPRQLYVAQNQQLRWFRDLTGFLVPGFGPAAGFVQRAVRPGYFCRNLRPRGFGGVGLMAWLKPCPSERTPT</sequence>
<dbReference type="EMBL" id="CP003379">
    <property type="protein sequence ID" value="AFL86421.1"/>
    <property type="molecule type" value="Genomic_DNA"/>
</dbReference>
<gene>
    <name evidence="1" type="ordered locus">Terro_0070</name>
</gene>
<name>I3ZB03_TERRK</name>
<evidence type="ECO:0000313" key="2">
    <source>
        <dbReference type="Proteomes" id="UP000006056"/>
    </source>
</evidence>
<dbReference type="Proteomes" id="UP000006056">
    <property type="component" value="Chromosome"/>
</dbReference>